<protein>
    <submittedName>
        <fullName evidence="2">Uncharacterized protein</fullName>
    </submittedName>
</protein>
<name>A0A939EA47_9HYPH</name>
<feature type="transmembrane region" description="Helical" evidence="1">
    <location>
        <begin position="28"/>
        <end position="54"/>
    </location>
</feature>
<dbReference type="RefSeq" id="WP_207138987.1">
    <property type="nucleotide sequence ID" value="NZ_JAEKJZ010000001.1"/>
</dbReference>
<dbReference type="AlphaFoldDB" id="A0A939EA47"/>
<keyword evidence="1" id="KW-1133">Transmembrane helix</keyword>
<reference evidence="2" key="1">
    <citation type="submission" date="2020-12" db="EMBL/GenBank/DDBJ databases">
        <title>Oil enriched cultivation method for isolating marine PHA-producing bacteria.</title>
        <authorList>
            <person name="Zheng W."/>
            <person name="Yu S."/>
            <person name="Huang Y."/>
        </authorList>
    </citation>
    <scope>NUCLEOTIDE SEQUENCE</scope>
    <source>
        <strain evidence="2">SY-2-12</strain>
    </source>
</reference>
<keyword evidence="1" id="KW-0472">Membrane</keyword>
<keyword evidence="1" id="KW-0812">Transmembrane</keyword>
<dbReference type="Proteomes" id="UP000664096">
    <property type="component" value="Unassembled WGS sequence"/>
</dbReference>
<feature type="transmembrane region" description="Helical" evidence="1">
    <location>
        <begin position="60"/>
        <end position="84"/>
    </location>
</feature>
<evidence type="ECO:0000313" key="2">
    <source>
        <dbReference type="EMBL" id="MBN9669422.1"/>
    </source>
</evidence>
<gene>
    <name evidence="2" type="ORF">JF539_03660</name>
</gene>
<dbReference type="EMBL" id="JAEKJZ010000001">
    <property type="protein sequence ID" value="MBN9669422.1"/>
    <property type="molecule type" value="Genomic_DNA"/>
</dbReference>
<accession>A0A939EA47</accession>
<comment type="caution">
    <text evidence="2">The sequence shown here is derived from an EMBL/GenBank/DDBJ whole genome shotgun (WGS) entry which is preliminary data.</text>
</comment>
<sequence length="142" mass="14600">MMGRALPLALSAATRDVSGIYRRAKRNAVLTALAGLCFVSAYVAGMVAAGAYLAPIYGPAGAALTIAAAMVLAGVMVLAVLSFLKHRDRKRNIRRQAARRLTAAAALSLLPQITKSRSLLLVAALGGAALLAAQGREGAEES</sequence>
<organism evidence="2 3">
    <name type="scientific">Roseibium aggregatum</name>
    <dbReference type="NCBI Taxonomy" id="187304"/>
    <lineage>
        <taxon>Bacteria</taxon>
        <taxon>Pseudomonadati</taxon>
        <taxon>Pseudomonadota</taxon>
        <taxon>Alphaproteobacteria</taxon>
        <taxon>Hyphomicrobiales</taxon>
        <taxon>Stappiaceae</taxon>
        <taxon>Roseibium</taxon>
    </lineage>
</organism>
<evidence type="ECO:0000313" key="3">
    <source>
        <dbReference type="Proteomes" id="UP000664096"/>
    </source>
</evidence>
<evidence type="ECO:0000256" key="1">
    <source>
        <dbReference type="SAM" id="Phobius"/>
    </source>
</evidence>
<proteinExistence type="predicted"/>